<evidence type="ECO:0000256" key="1">
    <source>
        <dbReference type="ARBA" id="ARBA00008857"/>
    </source>
</evidence>
<dbReference type="Gene3D" id="1.10.443.10">
    <property type="entry name" value="Intergrase catalytic core"/>
    <property type="match status" value="1"/>
</dbReference>
<dbReference type="RefSeq" id="WP_125275171.1">
    <property type="nucleotide sequence ID" value="NZ_JAOBYQ010000055.1"/>
</dbReference>
<dbReference type="InterPro" id="IPR011010">
    <property type="entry name" value="DNA_brk_join_enz"/>
</dbReference>
<dbReference type="Pfam" id="PF00589">
    <property type="entry name" value="Phage_integrase"/>
    <property type="match status" value="1"/>
</dbReference>
<protein>
    <submittedName>
        <fullName evidence="6">DUF4102 domain-containing protein</fullName>
    </submittedName>
</protein>
<organism evidence="6 7">
    <name type="scientific">Acinetobacter johnsonii</name>
    <dbReference type="NCBI Taxonomy" id="40214"/>
    <lineage>
        <taxon>Bacteria</taxon>
        <taxon>Pseudomonadati</taxon>
        <taxon>Pseudomonadota</taxon>
        <taxon>Gammaproteobacteria</taxon>
        <taxon>Moraxellales</taxon>
        <taxon>Moraxellaceae</taxon>
        <taxon>Acinetobacter</taxon>
    </lineage>
</organism>
<evidence type="ECO:0000256" key="4">
    <source>
        <dbReference type="ARBA" id="ARBA00023172"/>
    </source>
</evidence>
<dbReference type="InterPro" id="IPR038488">
    <property type="entry name" value="Integrase_DNA-bd_sf"/>
</dbReference>
<dbReference type="Proteomes" id="UP000277537">
    <property type="component" value="Unassembled WGS sequence"/>
</dbReference>
<dbReference type="Gene3D" id="1.10.150.130">
    <property type="match status" value="1"/>
</dbReference>
<evidence type="ECO:0000256" key="3">
    <source>
        <dbReference type="ARBA" id="ARBA00023125"/>
    </source>
</evidence>
<name>A0A3R9GH45_ACIJO</name>
<dbReference type="InterPro" id="IPR025166">
    <property type="entry name" value="Integrase_DNA_bind_dom"/>
</dbReference>
<reference evidence="6 7" key="1">
    <citation type="submission" date="2018-10" db="EMBL/GenBank/DDBJ databases">
        <title>Transmission dynamics of multidrug resistant bacteria on intensive care unit surfaces.</title>
        <authorList>
            <person name="D'Souza A.W."/>
            <person name="Potter R.F."/>
            <person name="Wallace M."/>
            <person name="Shupe A."/>
            <person name="Patel S."/>
            <person name="Sun S."/>
            <person name="Gul D."/>
            <person name="Kwon J.H."/>
            <person name="Andleeb S."/>
            <person name="Burnham C.-A.D."/>
            <person name="Dantas G."/>
        </authorList>
    </citation>
    <scope>NUCLEOTIDE SEQUENCE [LARGE SCALE GENOMIC DNA]</scope>
    <source>
        <strain evidence="6 7">AJ_385</strain>
    </source>
</reference>
<sequence length="450" mass="52457">MKRVDIKKYPLSDTTLASLEPEEKEYRVKDSNNLYFTVHSKGNKRWELRYKRPSDGKWTWLGLGGYPSVGGKLARKNAEEMRKLISEGIDPKIDRENKKQADLLSNSFTFEQLAIEFCLTKTWTEATRVRNEGALKNHIYPVMGKLDYRKITKKAWLELFQVIQKKLHPKTKKPIVEMGKRLCTLCREIYDFAEVTGRIDYNPVTGITKFLDKHEKQNMPHVSEKELPELLKKIRAYPNRMTAIGLELSIMLGTRPSEMRQAVWEEFDFQENLWSIPAHRMKKRKEHIIPLPLQALSLLNELKRITRDSLFLFPSRSTKKQPISNNTFNKALKSLGYQGRQTPHGFRHILSTTLREKGFRKEYVETALAHAVGGVEGVYNKALYLKQRSKMMQIWADYLDALLNDQHFNFDTEQFDVIDNLNTLTSDKVKVSQLKLFILDMLKDENDLAS</sequence>
<dbReference type="PANTHER" id="PTHR30629">
    <property type="entry name" value="PROPHAGE INTEGRASE"/>
    <property type="match status" value="1"/>
</dbReference>
<evidence type="ECO:0000256" key="2">
    <source>
        <dbReference type="ARBA" id="ARBA00022908"/>
    </source>
</evidence>
<accession>A0A3R9GH45</accession>
<dbReference type="InterPro" id="IPR002104">
    <property type="entry name" value="Integrase_catalytic"/>
</dbReference>
<dbReference type="InterPro" id="IPR050808">
    <property type="entry name" value="Phage_Integrase"/>
</dbReference>
<dbReference type="AlphaFoldDB" id="A0A3R9GH45"/>
<gene>
    <name evidence="6" type="ORF">EGT73_19465</name>
</gene>
<evidence type="ECO:0000313" key="7">
    <source>
        <dbReference type="Proteomes" id="UP000277537"/>
    </source>
</evidence>
<dbReference type="GO" id="GO:0006310">
    <property type="term" value="P:DNA recombination"/>
    <property type="evidence" value="ECO:0007669"/>
    <property type="project" value="UniProtKB-KW"/>
</dbReference>
<dbReference type="InterPro" id="IPR053876">
    <property type="entry name" value="Phage_int_M"/>
</dbReference>
<comment type="similarity">
    <text evidence="1">Belongs to the 'phage' integrase family.</text>
</comment>
<dbReference type="GO" id="GO:0015074">
    <property type="term" value="P:DNA integration"/>
    <property type="evidence" value="ECO:0007669"/>
    <property type="project" value="UniProtKB-KW"/>
</dbReference>
<keyword evidence="2" id="KW-0229">DNA integration</keyword>
<keyword evidence="3" id="KW-0238">DNA-binding</keyword>
<dbReference type="Gene3D" id="3.30.160.390">
    <property type="entry name" value="Integrase, DNA-binding domain"/>
    <property type="match status" value="1"/>
</dbReference>
<dbReference type="InterPro" id="IPR010998">
    <property type="entry name" value="Integrase_recombinase_N"/>
</dbReference>
<feature type="domain" description="Tyr recombinase" evidence="5">
    <location>
        <begin position="217"/>
        <end position="392"/>
    </location>
</feature>
<dbReference type="Pfam" id="PF22022">
    <property type="entry name" value="Phage_int_M"/>
    <property type="match status" value="1"/>
</dbReference>
<dbReference type="PROSITE" id="PS51898">
    <property type="entry name" value="TYR_RECOMBINASE"/>
    <property type="match status" value="1"/>
</dbReference>
<dbReference type="Pfam" id="PF13356">
    <property type="entry name" value="Arm-DNA-bind_3"/>
    <property type="match status" value="1"/>
</dbReference>
<comment type="caution">
    <text evidence="6">The sequence shown here is derived from an EMBL/GenBank/DDBJ whole genome shotgun (WGS) entry which is preliminary data.</text>
</comment>
<dbReference type="EMBL" id="RHXE01000143">
    <property type="protein sequence ID" value="RSE13585.1"/>
    <property type="molecule type" value="Genomic_DNA"/>
</dbReference>
<dbReference type="PANTHER" id="PTHR30629:SF2">
    <property type="entry name" value="PROPHAGE INTEGRASE INTS-RELATED"/>
    <property type="match status" value="1"/>
</dbReference>
<evidence type="ECO:0000313" key="6">
    <source>
        <dbReference type="EMBL" id="RSE13585.1"/>
    </source>
</evidence>
<evidence type="ECO:0000259" key="5">
    <source>
        <dbReference type="PROSITE" id="PS51898"/>
    </source>
</evidence>
<dbReference type="GO" id="GO:0003677">
    <property type="term" value="F:DNA binding"/>
    <property type="evidence" value="ECO:0007669"/>
    <property type="project" value="UniProtKB-KW"/>
</dbReference>
<dbReference type="InterPro" id="IPR013762">
    <property type="entry name" value="Integrase-like_cat_sf"/>
</dbReference>
<keyword evidence="4" id="KW-0233">DNA recombination</keyword>
<dbReference type="CDD" id="cd00801">
    <property type="entry name" value="INT_P4_C"/>
    <property type="match status" value="1"/>
</dbReference>
<proteinExistence type="inferred from homology"/>
<dbReference type="SUPFAM" id="SSF56349">
    <property type="entry name" value="DNA breaking-rejoining enzymes"/>
    <property type="match status" value="1"/>
</dbReference>